<feature type="active site" description="Nucleophile; methyl group acceptor" evidence="9">
    <location>
        <position position="124"/>
    </location>
</feature>
<evidence type="ECO:0000313" key="16">
    <source>
        <dbReference type="Proteomes" id="UP000041394"/>
    </source>
</evidence>
<dbReference type="OrthoDB" id="9802228at2"/>
<dbReference type="SUPFAM" id="SSF46767">
    <property type="entry name" value="Methylated DNA-protein cysteine methyltransferase, C-terminal domain"/>
    <property type="match status" value="1"/>
</dbReference>
<evidence type="ECO:0000256" key="3">
    <source>
        <dbReference type="ARBA" id="ARBA00022490"/>
    </source>
</evidence>
<dbReference type="NCBIfam" id="TIGR00589">
    <property type="entry name" value="ogt"/>
    <property type="match status" value="1"/>
</dbReference>
<feature type="domain" description="Methylguanine DNA methyltransferase ribonuclease-like" evidence="11">
    <location>
        <begin position="16"/>
        <end position="69"/>
    </location>
</feature>
<organism evidence="13 17">
    <name type="scientific">Helicobacter ailurogastricus</name>
    <dbReference type="NCBI Taxonomy" id="1578720"/>
    <lineage>
        <taxon>Bacteria</taxon>
        <taxon>Pseudomonadati</taxon>
        <taxon>Campylobacterota</taxon>
        <taxon>Epsilonproteobacteria</taxon>
        <taxon>Campylobacterales</taxon>
        <taxon>Helicobacteraceae</taxon>
        <taxon>Helicobacter</taxon>
    </lineage>
</organism>
<dbReference type="InterPro" id="IPR023546">
    <property type="entry name" value="MGMT"/>
</dbReference>
<evidence type="ECO:0000313" key="14">
    <source>
        <dbReference type="EMBL" id="CRF44238.1"/>
    </source>
</evidence>
<dbReference type="GO" id="GO:0005737">
    <property type="term" value="C:cytoplasm"/>
    <property type="evidence" value="ECO:0007669"/>
    <property type="project" value="UniProtKB-SubCell"/>
</dbReference>
<dbReference type="HAMAP" id="MF_00772">
    <property type="entry name" value="OGT"/>
    <property type="match status" value="1"/>
</dbReference>
<dbReference type="GO" id="GO:0006307">
    <property type="term" value="P:DNA alkylation repair"/>
    <property type="evidence" value="ECO:0007669"/>
    <property type="project" value="UniProtKB-UniRule"/>
</dbReference>
<dbReference type="InterPro" id="IPR036631">
    <property type="entry name" value="MGMT_N_sf"/>
</dbReference>
<comment type="subcellular location">
    <subcellularLocation>
        <location evidence="9">Cytoplasm</location>
    </subcellularLocation>
</comment>
<dbReference type="InterPro" id="IPR001497">
    <property type="entry name" value="MethylDNA_cys_MeTrfase_AS"/>
</dbReference>
<dbReference type="InterPro" id="IPR036217">
    <property type="entry name" value="MethylDNA_cys_MeTrfase_DNAb"/>
</dbReference>
<comment type="miscellaneous">
    <text evidence="9">This enzyme catalyzes only one turnover and therefore is not strictly catalytic. According to one definition, an enzyme is a biocatalyst that acts repeatedly and over many reaction cycles.</text>
</comment>
<keyword evidence="4 9" id="KW-0489">Methyltransferase</keyword>
<dbReference type="EC" id="2.1.1.63" evidence="9"/>
<dbReference type="CDD" id="cd06445">
    <property type="entry name" value="ATase"/>
    <property type="match status" value="1"/>
</dbReference>
<dbReference type="GO" id="GO:0003908">
    <property type="term" value="F:methylated-DNA-[protein]-cysteine S-methyltransferase activity"/>
    <property type="evidence" value="ECO:0007669"/>
    <property type="project" value="UniProtKB-UniRule"/>
</dbReference>
<evidence type="ECO:0000259" key="10">
    <source>
        <dbReference type="Pfam" id="PF01035"/>
    </source>
</evidence>
<evidence type="ECO:0000313" key="12">
    <source>
        <dbReference type="EMBL" id="CRF41085.1"/>
    </source>
</evidence>
<dbReference type="SUPFAM" id="SSF53155">
    <property type="entry name" value="Methylated DNA-protein cysteine methyltransferase domain"/>
    <property type="match status" value="1"/>
</dbReference>
<evidence type="ECO:0000256" key="5">
    <source>
        <dbReference type="ARBA" id="ARBA00022679"/>
    </source>
</evidence>
<reference evidence="15" key="2">
    <citation type="submission" date="2014-12" db="EMBL/GenBank/DDBJ databases">
        <authorList>
            <person name="Smet A."/>
        </authorList>
    </citation>
    <scope>NUCLEOTIDE SEQUENCE [LARGE SCALE GENOMIC DNA]</scope>
</reference>
<dbReference type="AlphaFoldDB" id="A0A0K2XBT1"/>
<evidence type="ECO:0000256" key="9">
    <source>
        <dbReference type="HAMAP-Rule" id="MF_00772"/>
    </source>
</evidence>
<feature type="domain" description="Methylated-DNA-[protein]-cysteine S-methyltransferase DNA binding" evidence="10">
    <location>
        <begin position="73"/>
        <end position="152"/>
    </location>
</feature>
<dbReference type="InterPro" id="IPR008332">
    <property type="entry name" value="MethylG_MeTrfase_N"/>
</dbReference>
<gene>
    <name evidence="12" type="ORF">HAL011_08650</name>
    <name evidence="13" type="ORF">HAL013_03300</name>
    <name evidence="14" type="ORF">HAL09_08130</name>
</gene>
<sequence length="156" mass="17374">MILAFFKPPKSFPSPYLALRTDSKGLVSLDFALQRQSTPTPDALMQAVLESLESYFRGQLFSFNLPLSLSASPFSLQVWQALQNIPYGATRTYQEIAHALNNPRACRAVGNANHNNPCPIVIPCHRVVLKSGNLGGYGGGVEIKKWLLEHEQRHKR</sequence>
<dbReference type="Pfam" id="PF01035">
    <property type="entry name" value="DNA_binding_1"/>
    <property type="match status" value="1"/>
</dbReference>
<dbReference type="InterPro" id="IPR014048">
    <property type="entry name" value="MethylDNA_cys_MeTrfase_DNA-bd"/>
</dbReference>
<evidence type="ECO:0000313" key="17">
    <source>
        <dbReference type="Proteomes" id="UP000045175"/>
    </source>
</evidence>
<dbReference type="PANTHER" id="PTHR10815:SF13">
    <property type="entry name" value="METHYLATED-DNA--PROTEIN-CYSTEINE METHYLTRANSFERASE"/>
    <property type="match status" value="1"/>
</dbReference>
<dbReference type="EMBL" id="CDMH01000016">
    <property type="protein sequence ID" value="CRF42169.1"/>
    <property type="molecule type" value="Genomic_DNA"/>
</dbReference>
<evidence type="ECO:0000256" key="2">
    <source>
        <dbReference type="ARBA" id="ARBA00008711"/>
    </source>
</evidence>
<dbReference type="Proteomes" id="UP000041394">
    <property type="component" value="Unassembled WGS sequence"/>
</dbReference>
<dbReference type="EMBL" id="CDML01000028">
    <property type="protein sequence ID" value="CRF41085.1"/>
    <property type="molecule type" value="Genomic_DNA"/>
</dbReference>
<keyword evidence="5 9" id="KW-0808">Transferase</keyword>
<comment type="catalytic activity">
    <reaction evidence="1 9">
        <text>a 4-O-methyl-thymidine in DNA + L-cysteinyl-[protein] = a thymidine in DNA + S-methyl-L-cysteinyl-[protein]</text>
        <dbReference type="Rhea" id="RHEA:53428"/>
        <dbReference type="Rhea" id="RHEA-COMP:10131"/>
        <dbReference type="Rhea" id="RHEA-COMP:10132"/>
        <dbReference type="Rhea" id="RHEA-COMP:13555"/>
        <dbReference type="Rhea" id="RHEA-COMP:13556"/>
        <dbReference type="ChEBI" id="CHEBI:29950"/>
        <dbReference type="ChEBI" id="CHEBI:82612"/>
        <dbReference type="ChEBI" id="CHEBI:137386"/>
        <dbReference type="ChEBI" id="CHEBI:137387"/>
        <dbReference type="EC" id="2.1.1.63"/>
    </reaction>
</comment>
<dbReference type="GO" id="GO:0032259">
    <property type="term" value="P:methylation"/>
    <property type="evidence" value="ECO:0007669"/>
    <property type="project" value="UniProtKB-KW"/>
</dbReference>
<dbReference type="PROSITE" id="PS00374">
    <property type="entry name" value="MGMT"/>
    <property type="match status" value="1"/>
</dbReference>
<dbReference type="Pfam" id="PF02870">
    <property type="entry name" value="Methyltransf_1N"/>
    <property type="match status" value="1"/>
</dbReference>
<evidence type="ECO:0000313" key="15">
    <source>
        <dbReference type="Proteomes" id="UP000038622"/>
    </source>
</evidence>
<dbReference type="Proteomes" id="UP000045175">
    <property type="component" value="Unassembled WGS sequence"/>
</dbReference>
<dbReference type="EMBL" id="CDMN01000033">
    <property type="protein sequence ID" value="CRF44238.1"/>
    <property type="molecule type" value="Genomic_DNA"/>
</dbReference>
<reference evidence="16 17" key="3">
    <citation type="submission" date="2014-12" db="EMBL/GenBank/DDBJ databases">
        <authorList>
            <person name="Jaenicke S."/>
        </authorList>
    </citation>
    <scope>NUCLEOTIDE SEQUENCE [LARGE SCALE GENOMIC DNA]</scope>
</reference>
<comment type="similarity">
    <text evidence="2 9">Belongs to the MGMT family.</text>
</comment>
<keyword evidence="3 9" id="KW-0963">Cytoplasm</keyword>
<reference evidence="13" key="1">
    <citation type="submission" date="2014-12" db="EMBL/GenBank/DDBJ databases">
        <title>Whole genome sequences of four Staphylococcus schleiferi canine isolates.</title>
        <authorList>
            <person name="Misic A.M."/>
            <person name="Cain C."/>
            <person name="Morris D.O."/>
            <person name="Rankin S."/>
            <person name="Beiting D."/>
        </authorList>
    </citation>
    <scope>NUCLEOTIDE SEQUENCE</scope>
    <source>
        <strain evidence="12">ASB11</strain>
        <strain evidence="13">ASB13</strain>
        <strain evidence="14">ASB9</strain>
    </source>
</reference>
<keyword evidence="6 9" id="KW-0227">DNA damage</keyword>
<evidence type="ECO:0000256" key="8">
    <source>
        <dbReference type="ARBA" id="ARBA00049348"/>
    </source>
</evidence>
<evidence type="ECO:0000256" key="7">
    <source>
        <dbReference type="ARBA" id="ARBA00023204"/>
    </source>
</evidence>
<dbReference type="FunFam" id="1.10.10.10:FF:000214">
    <property type="entry name" value="Methylated-DNA--protein-cysteine methyltransferase"/>
    <property type="match status" value="1"/>
</dbReference>
<evidence type="ECO:0000313" key="13">
    <source>
        <dbReference type="EMBL" id="CRF42169.1"/>
    </source>
</evidence>
<keyword evidence="7 9" id="KW-0234">DNA repair</keyword>
<dbReference type="Proteomes" id="UP000038622">
    <property type="component" value="Unassembled WGS sequence"/>
</dbReference>
<name>A0A0K2XBT1_9HELI</name>
<evidence type="ECO:0000256" key="1">
    <source>
        <dbReference type="ARBA" id="ARBA00001286"/>
    </source>
</evidence>
<proteinExistence type="inferred from homology"/>
<comment type="function">
    <text evidence="9">Involved in the cellular defense against the biological effects of O6-methylguanine (O6-MeG) and O4-methylthymine (O4-MeT) in DNA. Repairs the methylated nucleobase in DNA by stoichiometrically transferring the methyl group to a cysteine residue in the enzyme. This is a suicide reaction: the enzyme is irreversibly inactivated.</text>
</comment>
<dbReference type="RefSeq" id="WP_053940832.1">
    <property type="nucleotide sequence ID" value="NZ_CDMH01000016.1"/>
</dbReference>
<evidence type="ECO:0000256" key="6">
    <source>
        <dbReference type="ARBA" id="ARBA00022763"/>
    </source>
</evidence>
<dbReference type="InterPro" id="IPR036388">
    <property type="entry name" value="WH-like_DNA-bd_sf"/>
</dbReference>
<keyword evidence="15" id="KW-1185">Reference proteome</keyword>
<dbReference type="PANTHER" id="PTHR10815">
    <property type="entry name" value="METHYLATED-DNA--PROTEIN-CYSTEINE METHYLTRANSFERASE"/>
    <property type="match status" value="1"/>
</dbReference>
<dbReference type="STRING" id="1578720.HAL011_08650"/>
<protein>
    <recommendedName>
        <fullName evidence="9">Methylated-DNA--protein-cysteine methyltransferase</fullName>
        <ecNumber evidence="9">2.1.1.63</ecNumber>
    </recommendedName>
    <alternativeName>
        <fullName evidence="9">6-O-methylguanine-DNA methyltransferase</fullName>
        <shortName evidence="9">MGMT</shortName>
    </alternativeName>
    <alternativeName>
        <fullName evidence="9">O-6-methylguanine-DNA-alkyltransferase</fullName>
    </alternativeName>
</protein>
<dbReference type="Gene3D" id="1.10.10.10">
    <property type="entry name" value="Winged helix-like DNA-binding domain superfamily/Winged helix DNA-binding domain"/>
    <property type="match status" value="1"/>
</dbReference>
<evidence type="ECO:0000259" key="11">
    <source>
        <dbReference type="Pfam" id="PF02870"/>
    </source>
</evidence>
<accession>A0A0K2XBT1</accession>
<comment type="catalytic activity">
    <reaction evidence="8 9">
        <text>a 6-O-methyl-2'-deoxyguanosine in DNA + L-cysteinyl-[protein] = S-methyl-L-cysteinyl-[protein] + a 2'-deoxyguanosine in DNA</text>
        <dbReference type="Rhea" id="RHEA:24000"/>
        <dbReference type="Rhea" id="RHEA-COMP:10131"/>
        <dbReference type="Rhea" id="RHEA-COMP:10132"/>
        <dbReference type="Rhea" id="RHEA-COMP:11367"/>
        <dbReference type="Rhea" id="RHEA-COMP:11368"/>
        <dbReference type="ChEBI" id="CHEBI:29950"/>
        <dbReference type="ChEBI" id="CHEBI:82612"/>
        <dbReference type="ChEBI" id="CHEBI:85445"/>
        <dbReference type="ChEBI" id="CHEBI:85448"/>
        <dbReference type="EC" id="2.1.1.63"/>
    </reaction>
</comment>
<evidence type="ECO:0000256" key="4">
    <source>
        <dbReference type="ARBA" id="ARBA00022603"/>
    </source>
</evidence>